<proteinExistence type="predicted"/>
<dbReference type="AlphaFoldDB" id="X1I8M1"/>
<comment type="caution">
    <text evidence="1">The sequence shown here is derived from an EMBL/GenBank/DDBJ whole genome shotgun (WGS) entry which is preliminary data.</text>
</comment>
<protein>
    <submittedName>
        <fullName evidence="1">Uncharacterized protein</fullName>
    </submittedName>
</protein>
<sequence>MREKMVELNFTQKKIMRMRNEDKIIFHRATEKNEYLYEPQNMNKYLAKT</sequence>
<name>X1I8M1_9ZZZZ</name>
<accession>X1I8M1</accession>
<organism evidence="1">
    <name type="scientific">marine sediment metagenome</name>
    <dbReference type="NCBI Taxonomy" id="412755"/>
    <lineage>
        <taxon>unclassified sequences</taxon>
        <taxon>metagenomes</taxon>
        <taxon>ecological metagenomes</taxon>
    </lineage>
</organism>
<evidence type="ECO:0000313" key="1">
    <source>
        <dbReference type="EMBL" id="GAH65625.1"/>
    </source>
</evidence>
<reference evidence="1" key="1">
    <citation type="journal article" date="2014" name="Front. Microbiol.">
        <title>High frequency of phylogenetically diverse reductive dehalogenase-homologous genes in deep subseafloor sedimentary metagenomes.</title>
        <authorList>
            <person name="Kawai M."/>
            <person name="Futagami T."/>
            <person name="Toyoda A."/>
            <person name="Takaki Y."/>
            <person name="Nishi S."/>
            <person name="Hori S."/>
            <person name="Arai W."/>
            <person name="Tsubouchi T."/>
            <person name="Morono Y."/>
            <person name="Uchiyama I."/>
            <person name="Ito T."/>
            <person name="Fujiyama A."/>
            <person name="Inagaki F."/>
            <person name="Takami H."/>
        </authorList>
    </citation>
    <scope>NUCLEOTIDE SEQUENCE</scope>
    <source>
        <strain evidence="1">Expedition CK06-06</strain>
    </source>
</reference>
<dbReference type="EMBL" id="BARU01028008">
    <property type="protein sequence ID" value="GAH65625.1"/>
    <property type="molecule type" value="Genomic_DNA"/>
</dbReference>
<gene>
    <name evidence="1" type="ORF">S03H2_44758</name>
</gene>